<evidence type="ECO:0000256" key="1">
    <source>
        <dbReference type="ARBA" id="ARBA00004496"/>
    </source>
</evidence>
<dbReference type="GO" id="GO:0004826">
    <property type="term" value="F:phenylalanine-tRNA ligase activity"/>
    <property type="evidence" value="ECO:0007669"/>
    <property type="project" value="UniProtKB-UniRule"/>
</dbReference>
<dbReference type="EMBL" id="PEBW01000001">
    <property type="protein sequence ID" value="PTQ53131.1"/>
    <property type="molecule type" value="Genomic_DNA"/>
</dbReference>
<evidence type="ECO:0000259" key="17">
    <source>
        <dbReference type="PROSITE" id="PS50886"/>
    </source>
</evidence>
<feature type="binding site" evidence="15">
    <location>
        <position position="470"/>
    </location>
    <ligand>
        <name>Mg(2+)</name>
        <dbReference type="ChEBI" id="CHEBI:18420"/>
        <note>shared with alpha subunit</note>
    </ligand>
</feature>
<dbReference type="SMART" id="SM00873">
    <property type="entry name" value="B3_4"/>
    <property type="match status" value="1"/>
</dbReference>
<dbReference type="GO" id="GO:0000049">
    <property type="term" value="F:tRNA binding"/>
    <property type="evidence" value="ECO:0007669"/>
    <property type="project" value="UniProtKB-UniRule"/>
</dbReference>
<keyword evidence="12 15" id="KW-0648">Protein biosynthesis</keyword>
<evidence type="ECO:0000256" key="16">
    <source>
        <dbReference type="PROSITE-ProRule" id="PRU00209"/>
    </source>
</evidence>
<dbReference type="GO" id="GO:0000287">
    <property type="term" value="F:magnesium ion binding"/>
    <property type="evidence" value="ECO:0007669"/>
    <property type="project" value="UniProtKB-UniRule"/>
</dbReference>
<comment type="catalytic activity">
    <reaction evidence="14 15">
        <text>tRNA(Phe) + L-phenylalanine + ATP = L-phenylalanyl-tRNA(Phe) + AMP + diphosphate + H(+)</text>
        <dbReference type="Rhea" id="RHEA:19413"/>
        <dbReference type="Rhea" id="RHEA-COMP:9668"/>
        <dbReference type="Rhea" id="RHEA-COMP:9699"/>
        <dbReference type="ChEBI" id="CHEBI:15378"/>
        <dbReference type="ChEBI" id="CHEBI:30616"/>
        <dbReference type="ChEBI" id="CHEBI:33019"/>
        <dbReference type="ChEBI" id="CHEBI:58095"/>
        <dbReference type="ChEBI" id="CHEBI:78442"/>
        <dbReference type="ChEBI" id="CHEBI:78531"/>
        <dbReference type="ChEBI" id="CHEBI:456215"/>
        <dbReference type="EC" id="6.1.1.20"/>
    </reaction>
</comment>
<keyword evidence="7 15" id="KW-0479">Metal-binding</keyword>
<evidence type="ECO:0000256" key="8">
    <source>
        <dbReference type="ARBA" id="ARBA00022741"/>
    </source>
</evidence>
<dbReference type="Gene3D" id="3.30.56.10">
    <property type="match status" value="2"/>
</dbReference>
<dbReference type="CDD" id="cd02796">
    <property type="entry name" value="tRNA_bind_bactPheRS"/>
    <property type="match status" value="1"/>
</dbReference>
<dbReference type="PANTHER" id="PTHR10947:SF0">
    <property type="entry name" value="PHENYLALANINE--TRNA LIGASE BETA SUBUNIT"/>
    <property type="match status" value="1"/>
</dbReference>
<dbReference type="InterPro" id="IPR045864">
    <property type="entry name" value="aa-tRNA-synth_II/BPL/LPL"/>
</dbReference>
<gene>
    <name evidence="15" type="primary">pheT</name>
    <name evidence="20" type="ORF">BLITH_0211</name>
</gene>
<dbReference type="GO" id="GO:0009328">
    <property type="term" value="C:phenylalanine-tRNA ligase complex"/>
    <property type="evidence" value="ECO:0007669"/>
    <property type="project" value="TreeGrafter"/>
</dbReference>
<evidence type="ECO:0000256" key="5">
    <source>
        <dbReference type="ARBA" id="ARBA00022555"/>
    </source>
</evidence>
<dbReference type="Gene3D" id="3.30.70.380">
    <property type="entry name" value="Ferrodoxin-fold anticodon-binding domain"/>
    <property type="match status" value="1"/>
</dbReference>
<dbReference type="PROSITE" id="PS51447">
    <property type="entry name" value="FDX_ACB"/>
    <property type="match status" value="1"/>
</dbReference>
<dbReference type="NCBIfam" id="TIGR00472">
    <property type="entry name" value="pheT_bact"/>
    <property type="match status" value="1"/>
</dbReference>
<dbReference type="Pfam" id="PF03147">
    <property type="entry name" value="FDX-ACB"/>
    <property type="match status" value="1"/>
</dbReference>
<keyword evidence="13 15" id="KW-0030">Aminoacyl-tRNA synthetase</keyword>
<evidence type="ECO:0000256" key="11">
    <source>
        <dbReference type="ARBA" id="ARBA00022884"/>
    </source>
</evidence>
<dbReference type="InterPro" id="IPR004532">
    <property type="entry name" value="Phe-tRNA-ligase_IIc_bsu_bact"/>
</dbReference>
<evidence type="ECO:0000256" key="9">
    <source>
        <dbReference type="ARBA" id="ARBA00022840"/>
    </source>
</evidence>
<dbReference type="CDD" id="cd00769">
    <property type="entry name" value="PheRS_beta_core"/>
    <property type="match status" value="1"/>
</dbReference>
<dbReference type="Proteomes" id="UP000244016">
    <property type="component" value="Unassembled WGS sequence"/>
</dbReference>
<dbReference type="InterPro" id="IPR033714">
    <property type="entry name" value="tRNA_bind_bactPheRS"/>
</dbReference>
<dbReference type="Pfam" id="PF03484">
    <property type="entry name" value="B5"/>
    <property type="match status" value="1"/>
</dbReference>
<dbReference type="InterPro" id="IPR045060">
    <property type="entry name" value="Phe-tRNA-ligase_IIc_bsu"/>
</dbReference>
<dbReference type="EC" id="6.1.1.20" evidence="15"/>
<organism evidence="20 21">
    <name type="scientific">Brockia lithotrophica</name>
    <dbReference type="NCBI Taxonomy" id="933949"/>
    <lineage>
        <taxon>Bacteria</taxon>
        <taxon>Bacillati</taxon>
        <taxon>Bacillota</taxon>
        <taxon>Bacilli</taxon>
        <taxon>Bacillales</taxon>
        <taxon>Bacillales Family X. Incertae Sedis</taxon>
        <taxon>Brockia</taxon>
    </lineage>
</organism>
<evidence type="ECO:0000256" key="12">
    <source>
        <dbReference type="ARBA" id="ARBA00022917"/>
    </source>
</evidence>
<evidence type="ECO:0000259" key="18">
    <source>
        <dbReference type="PROSITE" id="PS51447"/>
    </source>
</evidence>
<evidence type="ECO:0000313" key="21">
    <source>
        <dbReference type="Proteomes" id="UP000244016"/>
    </source>
</evidence>
<sequence length="829" mass="91431">MRVSLSWLSDYVDIWDIEPRELARRLTMAGLEVDAVEVRNRGVEGVITARVADVSPHPNADRLVVARVETGENTYTVVSGAPNVRVGDVVLFAPPGAKLPGHTLETREFRGVLSQGMLVSYRELGLHDDLLPRELREGIYVFPPGTSVGMDGVQALGLDDTVLVLDLTPNRADALSMLGVAYEVAALADREVYEPKVPFFSEEPNEDVRVRVEAPEDAPLYLGRLIEGVRIGPSPQWLVNRLLAAGIRPLNNVVDVTNYVMLEFGQPLHAFDADAIASGEVCVRPAREGERFVTLDGKERVLREGMLLITDGGRPVGIAGVMGGANSEIREGTTRVFLESAYFRPAQIRRTAQALGLRSEASRRFERGVDPERVRAALDRAAGLIVQIAGGRVVGGIAGGVYSGAGLPKPARIALSEKKLYTLLGTRLPREQVERIFRRLGFSAVSTQEGWTVEVPTRRLDVRIPEDLVEEIARLVGYEEIPAASPGGVVDGRGRTFAQELRRRLRHALVRWGFFELYAYRLLSEAELGRFPALLPSGRGDGWATVDPAKALRVLHPMSDAHVYLRPTLLPSLLAAAQYNASRGERDLRLFEVGPVFFPSGEGEDPFDHAPRPHHTPVREVLHLGVLLAGEKEPFHWRGSRRSVDVYDAKGVFEALLTLFGVRGAWDVVPRVLPGLHPGRTAELRVGGEPVGLVAEVHPEIAEVYGLSRPVVLEVDLERFFPLAAREVQAEEVPRFPGVRRDLSFFVPEEVPAAALLRVARAAAGEELEDIVLFDVYRGEGVPQGKRSLAFAFFFRRPDRTLTDEEVDVRMEAIRRALDADFPVEWRTA</sequence>
<keyword evidence="6 15" id="KW-0436">Ligase</keyword>
<dbReference type="SUPFAM" id="SSF55681">
    <property type="entry name" value="Class II aaRS and biotin synthetases"/>
    <property type="match status" value="1"/>
</dbReference>
<dbReference type="PROSITE" id="PS50886">
    <property type="entry name" value="TRBD"/>
    <property type="match status" value="1"/>
</dbReference>
<dbReference type="SUPFAM" id="SSF46955">
    <property type="entry name" value="Putative DNA-binding domain"/>
    <property type="match status" value="1"/>
</dbReference>
<dbReference type="InterPro" id="IPR041616">
    <property type="entry name" value="PheRS_beta_core"/>
</dbReference>
<feature type="binding site" evidence="15">
    <location>
        <position position="471"/>
    </location>
    <ligand>
        <name>Mg(2+)</name>
        <dbReference type="ChEBI" id="CHEBI:18420"/>
        <note>shared with alpha subunit</note>
    </ligand>
</feature>
<keyword evidence="4 15" id="KW-0963">Cytoplasm</keyword>
<evidence type="ECO:0000313" key="20">
    <source>
        <dbReference type="EMBL" id="PTQ53131.1"/>
    </source>
</evidence>
<keyword evidence="8 15" id="KW-0547">Nucleotide-binding</keyword>
<dbReference type="PANTHER" id="PTHR10947">
    <property type="entry name" value="PHENYLALANYL-TRNA SYNTHETASE BETA CHAIN AND LEUCINE-RICH REPEAT-CONTAINING PROTEIN 47"/>
    <property type="match status" value="1"/>
</dbReference>
<dbReference type="FunFam" id="3.30.70.380:FF:000001">
    <property type="entry name" value="Phenylalanine--tRNA ligase beta subunit"/>
    <property type="match status" value="1"/>
</dbReference>
<evidence type="ECO:0000256" key="2">
    <source>
        <dbReference type="ARBA" id="ARBA00008653"/>
    </source>
</evidence>
<dbReference type="InterPro" id="IPR005121">
    <property type="entry name" value="Fdx_antiC-bd"/>
</dbReference>
<feature type="domain" description="FDX-ACB" evidence="18">
    <location>
        <begin position="734"/>
        <end position="827"/>
    </location>
</feature>
<dbReference type="InterPro" id="IPR020825">
    <property type="entry name" value="Phe-tRNA_synthase-like_B3/B4"/>
</dbReference>
<feature type="domain" description="TRNA-binding" evidence="17">
    <location>
        <begin position="40"/>
        <end position="153"/>
    </location>
</feature>
<dbReference type="SUPFAM" id="SSF56037">
    <property type="entry name" value="PheT/TilS domain"/>
    <property type="match status" value="1"/>
</dbReference>
<comment type="similarity">
    <text evidence="2 15">Belongs to the phenylalanyl-tRNA synthetase beta subunit family. Type 1 subfamily.</text>
</comment>
<proteinExistence type="inferred from homology"/>
<evidence type="ECO:0000256" key="7">
    <source>
        <dbReference type="ARBA" id="ARBA00022723"/>
    </source>
</evidence>
<keyword evidence="11 16" id="KW-0694">RNA-binding</keyword>
<keyword evidence="10 15" id="KW-0460">Magnesium</keyword>
<dbReference type="HAMAP" id="MF_00283">
    <property type="entry name" value="Phe_tRNA_synth_beta1"/>
    <property type="match status" value="1"/>
</dbReference>
<dbReference type="SUPFAM" id="SSF54991">
    <property type="entry name" value="Anticodon-binding domain of PheRS"/>
    <property type="match status" value="1"/>
</dbReference>
<feature type="binding site" evidence="15">
    <location>
        <position position="461"/>
    </location>
    <ligand>
        <name>Mg(2+)</name>
        <dbReference type="ChEBI" id="CHEBI:18420"/>
        <note>shared with alpha subunit</note>
    </ligand>
</feature>
<keyword evidence="5 16" id="KW-0820">tRNA-binding</keyword>
<dbReference type="InterPro" id="IPR012340">
    <property type="entry name" value="NA-bd_OB-fold"/>
</dbReference>
<accession>A0A2T5GAC2</accession>
<dbReference type="InterPro" id="IPR002547">
    <property type="entry name" value="tRNA-bd_dom"/>
</dbReference>
<evidence type="ECO:0000256" key="15">
    <source>
        <dbReference type="HAMAP-Rule" id="MF_00283"/>
    </source>
</evidence>
<comment type="subcellular location">
    <subcellularLocation>
        <location evidence="1 15">Cytoplasm</location>
    </subcellularLocation>
</comment>
<name>A0A2T5GAC2_9BACL</name>
<dbReference type="Gene3D" id="3.50.40.10">
    <property type="entry name" value="Phenylalanyl-trna Synthetase, Chain B, domain 3"/>
    <property type="match status" value="1"/>
</dbReference>
<dbReference type="InterPro" id="IPR036690">
    <property type="entry name" value="Fdx_antiC-bd_sf"/>
</dbReference>
<dbReference type="AlphaFoldDB" id="A0A2T5GAC2"/>
<evidence type="ECO:0000256" key="6">
    <source>
        <dbReference type="ARBA" id="ARBA00022598"/>
    </source>
</evidence>
<evidence type="ECO:0000256" key="4">
    <source>
        <dbReference type="ARBA" id="ARBA00022490"/>
    </source>
</evidence>
<dbReference type="GO" id="GO:0140096">
    <property type="term" value="F:catalytic activity, acting on a protein"/>
    <property type="evidence" value="ECO:0007669"/>
    <property type="project" value="UniProtKB-ARBA"/>
</dbReference>
<keyword evidence="9 15" id="KW-0067">ATP-binding</keyword>
<dbReference type="PROSITE" id="PS51483">
    <property type="entry name" value="B5"/>
    <property type="match status" value="1"/>
</dbReference>
<dbReference type="Pfam" id="PF01588">
    <property type="entry name" value="tRNA_bind"/>
    <property type="match status" value="1"/>
</dbReference>
<dbReference type="Gene3D" id="3.30.930.10">
    <property type="entry name" value="Bira Bifunctional Protein, Domain 2"/>
    <property type="match status" value="1"/>
</dbReference>
<protein>
    <recommendedName>
        <fullName evidence="15">Phenylalanine--tRNA ligase beta subunit</fullName>
        <ecNumber evidence="15">6.1.1.20</ecNumber>
    </recommendedName>
    <alternativeName>
        <fullName evidence="15">Phenylalanyl-tRNA synthetase beta subunit</fullName>
        <shortName evidence="15">PheRS</shortName>
    </alternativeName>
</protein>
<comment type="subunit">
    <text evidence="3 15">Tetramer of two alpha and two beta subunits.</text>
</comment>
<dbReference type="FunFam" id="3.50.40.10:FF:000001">
    <property type="entry name" value="Phenylalanine--tRNA ligase beta subunit"/>
    <property type="match status" value="1"/>
</dbReference>
<dbReference type="GO" id="GO:0005524">
    <property type="term" value="F:ATP binding"/>
    <property type="evidence" value="ECO:0007669"/>
    <property type="project" value="UniProtKB-UniRule"/>
</dbReference>
<dbReference type="InterPro" id="IPR009061">
    <property type="entry name" value="DNA-bd_dom_put_sf"/>
</dbReference>
<dbReference type="InterPro" id="IPR005146">
    <property type="entry name" value="B3/B4_tRNA-bd"/>
</dbReference>
<evidence type="ECO:0000256" key="3">
    <source>
        <dbReference type="ARBA" id="ARBA00011209"/>
    </source>
</evidence>
<evidence type="ECO:0000259" key="19">
    <source>
        <dbReference type="PROSITE" id="PS51483"/>
    </source>
</evidence>
<reference evidence="20 21" key="1">
    <citation type="submission" date="2017-08" db="EMBL/GenBank/DDBJ databases">
        <title>Burning lignite coal seam in the remote Altai Mountains harbors a hydrogen-driven thermophilic microbial community.</title>
        <authorList>
            <person name="Kadnikov V.V."/>
            <person name="Mardanov A.V."/>
            <person name="Ivasenko D."/>
            <person name="Beletsky A.V."/>
            <person name="Karnachuk O.V."/>
            <person name="Ravin N.V."/>
        </authorList>
    </citation>
    <scope>NUCLEOTIDE SEQUENCE [LARGE SCALE GENOMIC DNA]</scope>
    <source>
        <strain evidence="20">AL31</strain>
    </source>
</reference>
<dbReference type="GO" id="GO:0006432">
    <property type="term" value="P:phenylalanyl-tRNA aminoacylation"/>
    <property type="evidence" value="ECO:0007669"/>
    <property type="project" value="UniProtKB-UniRule"/>
</dbReference>
<dbReference type="FunFam" id="3.30.56.10:FF:000002">
    <property type="entry name" value="Phenylalanine--tRNA ligase beta subunit"/>
    <property type="match status" value="1"/>
</dbReference>
<dbReference type="Pfam" id="PF17759">
    <property type="entry name" value="tRNA_synthFbeta"/>
    <property type="match status" value="1"/>
</dbReference>
<comment type="cofactor">
    <cofactor evidence="15">
        <name>Mg(2+)</name>
        <dbReference type="ChEBI" id="CHEBI:18420"/>
    </cofactor>
    <text evidence="15">Binds 2 magnesium ions per tetramer.</text>
</comment>
<dbReference type="InterPro" id="IPR005147">
    <property type="entry name" value="tRNA_synthase_B5-dom"/>
</dbReference>
<feature type="binding site" evidence="15">
    <location>
        <position position="467"/>
    </location>
    <ligand>
        <name>Mg(2+)</name>
        <dbReference type="ChEBI" id="CHEBI:18420"/>
        <note>shared with alpha subunit</note>
    </ligand>
</feature>
<dbReference type="SUPFAM" id="SSF50249">
    <property type="entry name" value="Nucleic acid-binding proteins"/>
    <property type="match status" value="1"/>
</dbReference>
<dbReference type="SMART" id="SM00874">
    <property type="entry name" value="B5"/>
    <property type="match status" value="1"/>
</dbReference>
<evidence type="ECO:0000256" key="13">
    <source>
        <dbReference type="ARBA" id="ARBA00023146"/>
    </source>
</evidence>
<dbReference type="SMART" id="SM00896">
    <property type="entry name" value="FDX-ACB"/>
    <property type="match status" value="1"/>
</dbReference>
<feature type="domain" description="B5" evidence="19">
    <location>
        <begin position="408"/>
        <end position="483"/>
    </location>
</feature>
<dbReference type="Gene3D" id="2.40.50.140">
    <property type="entry name" value="Nucleic acid-binding proteins"/>
    <property type="match status" value="1"/>
</dbReference>
<dbReference type="Pfam" id="PF03483">
    <property type="entry name" value="B3_4"/>
    <property type="match status" value="1"/>
</dbReference>
<dbReference type="GO" id="GO:0016740">
    <property type="term" value="F:transferase activity"/>
    <property type="evidence" value="ECO:0007669"/>
    <property type="project" value="UniProtKB-ARBA"/>
</dbReference>
<evidence type="ECO:0000256" key="14">
    <source>
        <dbReference type="ARBA" id="ARBA00049255"/>
    </source>
</evidence>
<comment type="caution">
    <text evidence="20">The sequence shown here is derived from an EMBL/GenBank/DDBJ whole genome shotgun (WGS) entry which is preliminary data.</text>
</comment>
<evidence type="ECO:0000256" key="10">
    <source>
        <dbReference type="ARBA" id="ARBA00022842"/>
    </source>
</evidence>